<dbReference type="EMBL" id="KZ821642">
    <property type="protein sequence ID" value="PYH64578.1"/>
    <property type="molecule type" value="Genomic_DNA"/>
</dbReference>
<organism evidence="1 2">
    <name type="scientific">Aspergillus vadensis (strain CBS 113365 / IMI 142717 / IBT 24658)</name>
    <dbReference type="NCBI Taxonomy" id="1448311"/>
    <lineage>
        <taxon>Eukaryota</taxon>
        <taxon>Fungi</taxon>
        <taxon>Dikarya</taxon>
        <taxon>Ascomycota</taxon>
        <taxon>Pezizomycotina</taxon>
        <taxon>Eurotiomycetes</taxon>
        <taxon>Eurotiomycetidae</taxon>
        <taxon>Eurotiales</taxon>
        <taxon>Aspergillaceae</taxon>
        <taxon>Aspergillus</taxon>
        <taxon>Aspergillus subgen. Circumdati</taxon>
    </lineage>
</organism>
<evidence type="ECO:0000313" key="2">
    <source>
        <dbReference type="Proteomes" id="UP000248405"/>
    </source>
</evidence>
<accession>A0A319BMV8</accession>
<dbReference type="Proteomes" id="UP000248405">
    <property type="component" value="Unassembled WGS sequence"/>
</dbReference>
<reference evidence="1" key="1">
    <citation type="submission" date="2016-12" db="EMBL/GenBank/DDBJ databases">
        <title>The genomes of Aspergillus section Nigri reveals drivers in fungal speciation.</title>
        <authorList>
            <consortium name="DOE Joint Genome Institute"/>
            <person name="Vesth T.C."/>
            <person name="Nybo J."/>
            <person name="Theobald S."/>
            <person name="Brandl J."/>
            <person name="Frisvad J.C."/>
            <person name="Nielsen K.F."/>
            <person name="Lyhne E.K."/>
            <person name="Kogle M.E."/>
            <person name="Kuo A."/>
            <person name="Riley R."/>
            <person name="Clum A."/>
            <person name="Nolan M."/>
            <person name="Lipzen A."/>
            <person name="Salamov A."/>
            <person name="Henrissat B."/>
            <person name="Wiebenga A."/>
            <person name="De Vries R.P."/>
            <person name="Grigoriev I.V."/>
            <person name="Mortensen U.H."/>
            <person name="Andersen M.R."/>
            <person name="Baker S.E."/>
        </authorList>
    </citation>
    <scope>NUCLEOTIDE SEQUENCE [LARGE SCALE GENOMIC DNA]</scope>
    <source>
        <strain evidence="1">CBS 113365</strain>
    </source>
</reference>
<proteinExistence type="predicted"/>
<name>A0A319BMV8_ASPVC</name>
<dbReference type="RefSeq" id="XP_025558372.1">
    <property type="nucleotide sequence ID" value="XM_025707657.1"/>
</dbReference>
<keyword evidence="2" id="KW-1185">Reference proteome</keyword>
<dbReference type="AlphaFoldDB" id="A0A319BMV8"/>
<evidence type="ECO:0000313" key="1">
    <source>
        <dbReference type="EMBL" id="PYH64578.1"/>
    </source>
</evidence>
<gene>
    <name evidence="1" type="ORF">BO88DRAFT_408227</name>
</gene>
<sequence>MTDPPSTPMNQMNSCFPFLPLAFPLWRITCSIGSSSYLHIPIPAISTHAGSNRS</sequence>
<protein>
    <submittedName>
        <fullName evidence="1">Uncharacterized protein</fullName>
    </submittedName>
</protein>
<dbReference type="GeneID" id="37212249"/>